<protein>
    <submittedName>
        <fullName evidence="2">Uncharacterized protein</fullName>
    </submittedName>
</protein>
<dbReference type="STRING" id="1391653.AKJ08_0747"/>
<keyword evidence="1" id="KW-0732">Signal</keyword>
<evidence type="ECO:0000313" key="2">
    <source>
        <dbReference type="EMBL" id="AKU90360.1"/>
    </source>
</evidence>
<evidence type="ECO:0000256" key="1">
    <source>
        <dbReference type="SAM" id="SignalP"/>
    </source>
</evidence>
<dbReference type="SUPFAM" id="SSF63829">
    <property type="entry name" value="Calcium-dependent phosphotriesterase"/>
    <property type="match status" value="1"/>
</dbReference>
<dbReference type="RefSeq" id="WP_050724819.1">
    <property type="nucleotide sequence ID" value="NZ_CP012332.1"/>
</dbReference>
<dbReference type="KEGG" id="vin:AKJ08_0747"/>
<reference evidence="2 3" key="1">
    <citation type="submission" date="2015-08" db="EMBL/GenBank/DDBJ databases">
        <authorList>
            <person name="Babu N.S."/>
            <person name="Beckwith C.J."/>
            <person name="Beseler K.G."/>
            <person name="Brison A."/>
            <person name="Carone J.V."/>
            <person name="Caskin T.P."/>
            <person name="Diamond M."/>
            <person name="Durham M.E."/>
            <person name="Foxe J.M."/>
            <person name="Go M."/>
            <person name="Henderson B.A."/>
            <person name="Jones I.B."/>
            <person name="McGettigan J.A."/>
            <person name="Micheletti S.J."/>
            <person name="Nasrallah M.E."/>
            <person name="Ortiz D."/>
            <person name="Piller C.R."/>
            <person name="Privatt S.R."/>
            <person name="Schneider S.L."/>
            <person name="Sharp S."/>
            <person name="Smith T.C."/>
            <person name="Stanton J.D."/>
            <person name="Ullery H.E."/>
            <person name="Wilson R.J."/>
            <person name="Serrano M.G."/>
            <person name="Buck G."/>
            <person name="Lee V."/>
            <person name="Wang Y."/>
            <person name="Carvalho R."/>
            <person name="Voegtly L."/>
            <person name="Shi R."/>
            <person name="Duckworth R."/>
            <person name="Johnson A."/>
            <person name="Loviza R."/>
            <person name="Walstead R."/>
            <person name="Shah Z."/>
            <person name="Kiflezghi M."/>
            <person name="Wade K."/>
            <person name="Ball S.L."/>
            <person name="Bradley K.W."/>
            <person name="Asai D.J."/>
            <person name="Bowman C.A."/>
            <person name="Russell D.A."/>
            <person name="Pope W.H."/>
            <person name="Jacobs-Sera D."/>
            <person name="Hendrix R.W."/>
            <person name="Hatfull G.F."/>
        </authorList>
    </citation>
    <scope>NUCLEOTIDE SEQUENCE [LARGE SCALE GENOMIC DNA]</scope>
    <source>
        <strain evidence="2 3">DSM 27710</strain>
    </source>
</reference>
<dbReference type="AlphaFoldDB" id="A0A0K1PA18"/>
<dbReference type="OrthoDB" id="9778496at2"/>
<name>A0A0K1PA18_9BACT</name>
<accession>A0A0K1PA18</accession>
<gene>
    <name evidence="2" type="ORF">AKJ08_0747</name>
</gene>
<sequence length="356" mass="36704">MPLRARLLLLFTGLALGCSGGSTPVRVDPKPIEPPDPHIPPPLVHAPPESLAVDVFGPEVGAPTDVLDVSIDRGGDLWVTARSGLFVRPAGSKFFLAVRASDGAPRTQPRAVAALGPGLAAVSWISGPPFLVRVGEATGITVQALPLDGLIARIQRLDEAGGAVLASRAQLVTLDAGGAILATRPLPDPVEAWEVVVDSRGELWTGGRIGLSHLAAPQLPNLAGSFEPAPRLVAKSDDDVVAIGACSNGDLWVSALGNGVFRVEPDGSVTDHLTRDEVLPQDHVPAVACDLDGSVWLGTSWGGIARRAPDGSFTYYSATAGLPGDGIRRLLVEPTSAGGRTLWIATDGGLASYSGP</sequence>
<dbReference type="EMBL" id="CP012332">
    <property type="protein sequence ID" value="AKU90360.1"/>
    <property type="molecule type" value="Genomic_DNA"/>
</dbReference>
<dbReference type="PROSITE" id="PS51257">
    <property type="entry name" value="PROKAR_LIPOPROTEIN"/>
    <property type="match status" value="1"/>
</dbReference>
<feature type="signal peptide" evidence="1">
    <location>
        <begin position="1"/>
        <end position="17"/>
    </location>
</feature>
<dbReference type="Gene3D" id="2.130.10.10">
    <property type="entry name" value="YVTN repeat-like/Quinoprotein amine dehydrogenase"/>
    <property type="match status" value="1"/>
</dbReference>
<keyword evidence="3" id="KW-1185">Reference proteome</keyword>
<proteinExistence type="predicted"/>
<dbReference type="InterPro" id="IPR015943">
    <property type="entry name" value="WD40/YVTN_repeat-like_dom_sf"/>
</dbReference>
<feature type="chain" id="PRO_5005465377" evidence="1">
    <location>
        <begin position="18"/>
        <end position="356"/>
    </location>
</feature>
<organism evidence="2 3">
    <name type="scientific">Vulgatibacter incomptus</name>
    <dbReference type="NCBI Taxonomy" id="1391653"/>
    <lineage>
        <taxon>Bacteria</taxon>
        <taxon>Pseudomonadati</taxon>
        <taxon>Myxococcota</taxon>
        <taxon>Myxococcia</taxon>
        <taxon>Myxococcales</taxon>
        <taxon>Cystobacterineae</taxon>
        <taxon>Vulgatibacteraceae</taxon>
        <taxon>Vulgatibacter</taxon>
    </lineage>
</organism>
<dbReference type="Proteomes" id="UP000055590">
    <property type="component" value="Chromosome"/>
</dbReference>
<dbReference type="PATRIC" id="fig|1391653.3.peg.767"/>
<evidence type="ECO:0000313" key="3">
    <source>
        <dbReference type="Proteomes" id="UP000055590"/>
    </source>
</evidence>